<dbReference type="AlphaFoldDB" id="A0A663F1E0"/>
<evidence type="ECO:0000313" key="12">
    <source>
        <dbReference type="Ensembl" id="ENSACCP00020018580.1"/>
    </source>
</evidence>
<dbReference type="InterPro" id="IPR001611">
    <property type="entry name" value="Leu-rich_rpt"/>
</dbReference>
<dbReference type="PANTHER" id="PTHR15454:SF69">
    <property type="entry name" value="SERINE_THREONINE-PROTEIN KINASE 11-INTERACTING PROTEIN"/>
    <property type="match status" value="1"/>
</dbReference>
<evidence type="ECO:0000256" key="7">
    <source>
        <dbReference type="SAM" id="MobiDB-lite"/>
    </source>
</evidence>
<keyword evidence="13" id="KW-1185">Reference proteome</keyword>
<evidence type="ECO:0000259" key="10">
    <source>
        <dbReference type="Pfam" id="PF25357"/>
    </source>
</evidence>
<evidence type="ECO:0000256" key="3">
    <source>
        <dbReference type="ARBA" id="ARBA00020683"/>
    </source>
</evidence>
<evidence type="ECO:0000259" key="9">
    <source>
        <dbReference type="Pfam" id="PF23142"/>
    </source>
</evidence>
<dbReference type="GO" id="GO:0008104">
    <property type="term" value="P:intracellular protein localization"/>
    <property type="evidence" value="ECO:0007669"/>
    <property type="project" value="Ensembl"/>
</dbReference>
<feature type="compositionally biased region" description="Basic residues" evidence="7">
    <location>
        <begin position="378"/>
        <end position="388"/>
    </location>
</feature>
<feature type="compositionally biased region" description="Polar residues" evidence="7">
    <location>
        <begin position="776"/>
        <end position="785"/>
    </location>
</feature>
<dbReference type="PROSITE" id="PS51450">
    <property type="entry name" value="LRR"/>
    <property type="match status" value="3"/>
</dbReference>
<feature type="domain" description="PLEKHM2 PH" evidence="9">
    <location>
        <begin position="868"/>
        <end position="1007"/>
    </location>
</feature>
<dbReference type="InParanoid" id="A0A663F1E0"/>
<dbReference type="Ensembl" id="ENSACCT00020019399.1">
    <property type="protein sequence ID" value="ENSACCP00020018580.1"/>
    <property type="gene ID" value="ENSACCG00020012777.1"/>
</dbReference>
<evidence type="ECO:0000256" key="1">
    <source>
        <dbReference type="ARBA" id="ARBA00004496"/>
    </source>
</evidence>
<dbReference type="Pfam" id="PF25624">
    <property type="entry name" value="PH_S11IP_C"/>
    <property type="match status" value="1"/>
</dbReference>
<dbReference type="GO" id="GO:0005737">
    <property type="term" value="C:cytoplasm"/>
    <property type="evidence" value="ECO:0007669"/>
    <property type="project" value="UniProtKB-SubCell"/>
</dbReference>
<dbReference type="Pfam" id="PF15904">
    <property type="entry name" value="LIP1"/>
    <property type="match status" value="1"/>
</dbReference>
<keyword evidence="6" id="KW-0677">Repeat</keyword>
<comment type="subcellular location">
    <subcellularLocation>
        <location evidence="1">Cytoplasm</location>
    </subcellularLocation>
</comment>
<dbReference type="Pfam" id="PF23142">
    <property type="entry name" value="PH_PLEKHM2"/>
    <property type="match status" value="1"/>
</dbReference>
<evidence type="ECO:0000256" key="6">
    <source>
        <dbReference type="ARBA" id="ARBA00022737"/>
    </source>
</evidence>
<dbReference type="FunCoup" id="A0A663F1E0">
    <property type="interactions" value="427"/>
</dbReference>
<dbReference type="InterPro" id="IPR032675">
    <property type="entry name" value="LRR_dom_sf"/>
</dbReference>
<comment type="similarity">
    <text evidence="2">Belongs to the STK11IP family.</text>
</comment>
<dbReference type="SUPFAM" id="SSF52075">
    <property type="entry name" value="Outer arm dynein light chain 1"/>
    <property type="match status" value="1"/>
</dbReference>
<feature type="domain" description="LKB1 serine/threonine kinase interacting protein 1 N-terminal" evidence="8">
    <location>
        <begin position="3"/>
        <end position="91"/>
    </location>
</feature>
<reference evidence="12" key="2">
    <citation type="submission" date="2025-09" db="UniProtKB">
        <authorList>
            <consortium name="Ensembl"/>
        </authorList>
    </citation>
    <scope>IDENTIFICATION</scope>
</reference>
<evidence type="ECO:0000313" key="13">
    <source>
        <dbReference type="Proteomes" id="UP000472275"/>
    </source>
</evidence>
<dbReference type="InterPro" id="IPR031782">
    <property type="entry name" value="LIP1_N"/>
</dbReference>
<gene>
    <name evidence="12" type="primary">STK11IP</name>
</gene>
<feature type="domain" description="STK11-interacting protein C-terminal PH" evidence="11">
    <location>
        <begin position="1014"/>
        <end position="1151"/>
    </location>
</feature>
<feature type="region of interest" description="Disordered" evidence="7">
    <location>
        <begin position="464"/>
        <end position="529"/>
    </location>
</feature>
<proteinExistence type="inferred from homology"/>
<accession>A0A663F1E0</accession>
<dbReference type="GeneTree" id="ENSGT00940000158471"/>
<organism evidence="12 13">
    <name type="scientific">Aquila chrysaetos chrysaetos</name>
    <dbReference type="NCBI Taxonomy" id="223781"/>
    <lineage>
        <taxon>Eukaryota</taxon>
        <taxon>Metazoa</taxon>
        <taxon>Chordata</taxon>
        <taxon>Craniata</taxon>
        <taxon>Vertebrata</taxon>
        <taxon>Euteleostomi</taxon>
        <taxon>Archelosauria</taxon>
        <taxon>Archosauria</taxon>
        <taxon>Dinosauria</taxon>
        <taxon>Saurischia</taxon>
        <taxon>Theropoda</taxon>
        <taxon>Coelurosauria</taxon>
        <taxon>Aves</taxon>
        <taxon>Neognathae</taxon>
        <taxon>Neoaves</taxon>
        <taxon>Telluraves</taxon>
        <taxon>Accipitrimorphae</taxon>
        <taxon>Accipitriformes</taxon>
        <taxon>Accipitridae</taxon>
        <taxon>Accipitrinae</taxon>
        <taxon>Aquila</taxon>
    </lineage>
</organism>
<dbReference type="InterPro" id="IPR057288">
    <property type="entry name" value="PH_PLEKHM2"/>
</dbReference>
<evidence type="ECO:0000259" key="8">
    <source>
        <dbReference type="Pfam" id="PF15904"/>
    </source>
</evidence>
<feature type="compositionally biased region" description="Acidic residues" evidence="7">
    <location>
        <begin position="515"/>
        <end position="529"/>
    </location>
</feature>
<dbReference type="InterPro" id="IPR057676">
    <property type="entry name" value="PH_S11IP_C"/>
</dbReference>
<keyword evidence="4" id="KW-0963">Cytoplasm</keyword>
<evidence type="ECO:0000259" key="11">
    <source>
        <dbReference type="Pfam" id="PF25624"/>
    </source>
</evidence>
<dbReference type="GO" id="GO:0019901">
    <property type="term" value="F:protein kinase binding"/>
    <property type="evidence" value="ECO:0007669"/>
    <property type="project" value="Ensembl"/>
</dbReference>
<keyword evidence="5" id="KW-0433">Leucine-rich repeat</keyword>
<dbReference type="SMART" id="SM00365">
    <property type="entry name" value="LRR_SD22"/>
    <property type="match status" value="4"/>
</dbReference>
<feature type="region of interest" description="Disordered" evidence="7">
    <location>
        <begin position="378"/>
        <end position="402"/>
    </location>
</feature>
<evidence type="ECO:0000256" key="5">
    <source>
        <dbReference type="ARBA" id="ARBA00022614"/>
    </source>
</evidence>
<dbReference type="Gene3D" id="3.80.10.10">
    <property type="entry name" value="Ribonuclease Inhibitor"/>
    <property type="match status" value="2"/>
</dbReference>
<evidence type="ECO:0000256" key="4">
    <source>
        <dbReference type="ARBA" id="ARBA00022490"/>
    </source>
</evidence>
<dbReference type="PANTHER" id="PTHR15454">
    <property type="entry name" value="NISCHARIN RELATED"/>
    <property type="match status" value="1"/>
</dbReference>
<feature type="domain" description="Serine/threonine-protein kinase 11-interacting protein PH" evidence="10">
    <location>
        <begin position="528"/>
        <end position="644"/>
    </location>
</feature>
<dbReference type="Proteomes" id="UP000472275">
    <property type="component" value="Chromosome 6"/>
</dbReference>
<name>A0A663F1E0_AQUCH</name>
<reference evidence="12" key="1">
    <citation type="submission" date="2025-08" db="UniProtKB">
        <authorList>
            <consortium name="Ensembl"/>
        </authorList>
    </citation>
    <scope>IDENTIFICATION</scope>
</reference>
<dbReference type="FunFam" id="3.80.10.10:FF:001219">
    <property type="entry name" value="Serine/threonine-protein kinase 11-interacting protein"/>
    <property type="match status" value="1"/>
</dbReference>
<protein>
    <recommendedName>
        <fullName evidence="3">Serine/threonine-protein kinase 11-interacting protein</fullName>
    </recommendedName>
</protein>
<dbReference type="InterPro" id="IPR057292">
    <property type="entry name" value="PH_S11IP"/>
</dbReference>
<dbReference type="FunFam" id="3.80.10.10:FF:000658">
    <property type="entry name" value="Serine/threonine-protein kinase 11-interacting protein"/>
    <property type="match status" value="1"/>
</dbReference>
<sequence>MAAAETLVRGLARLLQDAGDLVLDGSSTLTLLTPTLQHLTQVFEQHLGSRNQNRGFVALPSHPAETAAILQAQFLFDVLQKTHSLKLIHVPNCVLQSAVKIFPFKSLRHLELRSVPPHCLRGLRFVYSQLESLTCCKCISTLEEIISACGGDLSCALPWLELQTVNFSYNSITALDDSLQLLNALRILDLSHNKIQDCEHYLTTLTELEYLNLAYNFLSKVPNLGIFSRSKLVTLILRSNELDSINGVEQLVNLQHLDVAYNLLLEHTQLAPLSTLHCIKKLHLEGNPLWFHQNHRSATLVHLSPRAASSNFLLDGEPLSSSDLMHLPRLVQSVSQSIHTSTSEKTALDRSALDSSCAADFSDSQSPAENVAVRLPRKKSKGKVKVRRASISEPSDTEREAQTLPLSAGLVLQHQKEMKRLDSFRDRFGVDWLQYKRHLEEHDQVPVICRSRSADDIAGRPAAMDLQSESSDPEQVKPQVCQKESSPPLDDTEKEKEPEVQLDEPVEGEQRGEEQADELMLGEEEEEKPEVDLCQPVLVSQIEDEGDPEPDWIFLRVTAKHVIEVELKAARVLHRLELKCLQKVETSEMSWKRMDLERVFPVLTLHFSYIRKDRQKRKYVVLDDCPEQCLQCVLEVLSPAVEENRRNQDQEKGSTKLQCLKCKQEFSQSLAPWHQVPYPSEVGDAKILETLVASSQDAAADGEPIACPSCSSDHVVILPSEACSSTPLPPGPDSTSEDLSDSVLEGGSQQEGPEETPALASESGKFYIGGEDSSEMDTSNSTRTPELSGEHDGTLHSSSRSSDGGCGKKELGMKSQYLSLSHTDTNGGSLMGSYRYSVSRGPTPSQLSLNSESEETWNLSPSVNSILNMRDFRSVDHRLKLYLDMEVFEENAEEFQCFLKVVMVKFGRQGEFLSILVASDLKIYVLEVTGAIRGQPAGWLKKNDSHYLSDISHLEVGLCHQSLRMEFENPKASYNLLIRNQSCCDQFLQTLTYLMQELPAKHRSKVKEIPTVEMNPQHWLWPLLDSKTTDSAAADDTCFFYLLAYLIQGASAFPVTLLSTRSMLFLLEENHQWQVQPSLDADHEAETPPRSNIQLKEKQPISSISNVITYRLCPCDIKLMLYDEVLKVESTWHIRTECPELLVELVEWIRGALGGDVLDRATEGCVRGTGVSLPAVGRQNWESRVLLCWQ</sequence>
<dbReference type="Pfam" id="PF25357">
    <property type="entry name" value="PH_S11IP"/>
    <property type="match status" value="1"/>
</dbReference>
<feature type="region of interest" description="Disordered" evidence="7">
    <location>
        <begin position="721"/>
        <end position="808"/>
    </location>
</feature>
<evidence type="ECO:0000256" key="2">
    <source>
        <dbReference type="ARBA" id="ARBA00008771"/>
    </source>
</evidence>